<dbReference type="SMART" id="SM00320">
    <property type="entry name" value="WD40"/>
    <property type="match status" value="7"/>
</dbReference>
<evidence type="ECO:0000256" key="3">
    <source>
        <dbReference type="PROSITE-ProRule" id="PRU00221"/>
    </source>
</evidence>
<dbReference type="eggNOG" id="KOG0266">
    <property type="taxonomic scope" value="Eukaryota"/>
</dbReference>
<dbReference type="InterPro" id="IPR019775">
    <property type="entry name" value="WD40_repeat_CS"/>
</dbReference>
<keyword evidence="5" id="KW-1185">Reference proteome</keyword>
<accession>A7SLN7</accession>
<reference evidence="4 5" key="1">
    <citation type="journal article" date="2007" name="Science">
        <title>Sea anemone genome reveals ancestral eumetazoan gene repertoire and genomic organization.</title>
        <authorList>
            <person name="Putnam N.H."/>
            <person name="Srivastava M."/>
            <person name="Hellsten U."/>
            <person name="Dirks B."/>
            <person name="Chapman J."/>
            <person name="Salamov A."/>
            <person name="Terry A."/>
            <person name="Shapiro H."/>
            <person name="Lindquist E."/>
            <person name="Kapitonov V.V."/>
            <person name="Jurka J."/>
            <person name="Genikhovich G."/>
            <person name="Grigoriev I.V."/>
            <person name="Lucas S.M."/>
            <person name="Steele R.E."/>
            <person name="Finnerty J.R."/>
            <person name="Technau U."/>
            <person name="Martindale M.Q."/>
            <person name="Rokhsar D.S."/>
        </authorList>
    </citation>
    <scope>NUCLEOTIDE SEQUENCE [LARGE SCALE GENOMIC DNA]</scope>
    <source>
        <strain evidence="5">CH2 X CH6</strain>
    </source>
</reference>
<dbReference type="GO" id="GO:1990234">
    <property type="term" value="C:transferase complex"/>
    <property type="evidence" value="ECO:0007669"/>
    <property type="project" value="UniProtKB-ARBA"/>
</dbReference>
<dbReference type="Pfam" id="PF00400">
    <property type="entry name" value="WD40"/>
    <property type="match status" value="2"/>
</dbReference>
<dbReference type="InterPro" id="IPR015943">
    <property type="entry name" value="WD40/YVTN_repeat-like_dom_sf"/>
</dbReference>
<dbReference type="Proteomes" id="UP000001593">
    <property type="component" value="Unassembled WGS sequence"/>
</dbReference>
<dbReference type="AlphaFoldDB" id="A7SLN7"/>
<dbReference type="PROSITE" id="PS00678">
    <property type="entry name" value="WD_REPEATS_1"/>
    <property type="match status" value="1"/>
</dbReference>
<dbReference type="PANTHER" id="PTHR22847">
    <property type="entry name" value="WD40 REPEAT PROTEIN"/>
    <property type="match status" value="1"/>
</dbReference>
<dbReference type="PROSITE" id="PS50082">
    <property type="entry name" value="WD_REPEATS_2"/>
    <property type="match status" value="1"/>
</dbReference>
<dbReference type="InParanoid" id="A7SLN7"/>
<dbReference type="PhylomeDB" id="A7SLN7"/>
<dbReference type="PROSITE" id="PS50294">
    <property type="entry name" value="WD_REPEATS_REGION"/>
    <property type="match status" value="1"/>
</dbReference>
<evidence type="ECO:0000256" key="2">
    <source>
        <dbReference type="ARBA" id="ARBA00022737"/>
    </source>
</evidence>
<proteinExistence type="predicted"/>
<evidence type="ECO:0000313" key="4">
    <source>
        <dbReference type="EMBL" id="EDO35396.1"/>
    </source>
</evidence>
<sequence length="461" mass="51720">MACLCSKEIFPHSEAKARLAAQIADKYDWLGPNRGIIKDLNQNTKQRPSFAINQMPSEHTSNIALLRSVFVEDLDLLVVASEDHNIYVWGFDMDAVSVLQNMRPADESLIFKYAILLGDKVPRAKQENVEGSKDQDSVTNRVAGFICRNVLTQHTNCVTGLAVVGKDAGYGTTFLISAGWDRRILLWDLETVRLHDSFRNTDSNASSESEELASDGIILDLTYSADRDEFAYASSDKLVYIRRFSDKGREMKLLAVLQGHEADVTQNADGMSCELVLSAQGAVSALCIDQVNGCIVAGIQEVIRLHDSFRNTDSNASSESEELASDGIILDLTYSADRDEFAYASSDKLVYIRRFSDKGREMKLLAVLQGHEADVTQCFSIRFFFSLTKKSLFRVYDPETRKIVQKNVGHTDSVRCVMHIPERSQYISASWDKTVRIWNAFKNSRKRSTKDNKEQSEDANS</sequence>
<keyword evidence="2" id="KW-0677">Repeat</keyword>
<evidence type="ECO:0000313" key="5">
    <source>
        <dbReference type="Proteomes" id="UP000001593"/>
    </source>
</evidence>
<dbReference type="HOGENOM" id="CLU_593544_0_0_1"/>
<keyword evidence="1 3" id="KW-0853">WD repeat</keyword>
<dbReference type="InterPro" id="IPR036322">
    <property type="entry name" value="WD40_repeat_dom_sf"/>
</dbReference>
<gene>
    <name evidence="4" type="ORF">NEMVEDRAFT_v1g214207</name>
</gene>
<dbReference type="EMBL" id="DS469700">
    <property type="protein sequence ID" value="EDO35396.1"/>
    <property type="molecule type" value="Genomic_DNA"/>
</dbReference>
<dbReference type="PANTHER" id="PTHR22847:SF637">
    <property type="entry name" value="WD REPEAT DOMAIN 5B"/>
    <property type="match status" value="1"/>
</dbReference>
<dbReference type="STRING" id="45351.A7SLN7"/>
<dbReference type="SUPFAM" id="SSF50978">
    <property type="entry name" value="WD40 repeat-like"/>
    <property type="match status" value="1"/>
</dbReference>
<evidence type="ECO:0000256" key="1">
    <source>
        <dbReference type="ARBA" id="ARBA00022574"/>
    </source>
</evidence>
<name>A7SLN7_NEMVE</name>
<dbReference type="Gene3D" id="2.130.10.10">
    <property type="entry name" value="YVTN repeat-like/Quinoprotein amine dehydrogenase"/>
    <property type="match status" value="3"/>
</dbReference>
<organism evidence="4 5">
    <name type="scientific">Nematostella vectensis</name>
    <name type="common">Starlet sea anemone</name>
    <dbReference type="NCBI Taxonomy" id="45351"/>
    <lineage>
        <taxon>Eukaryota</taxon>
        <taxon>Metazoa</taxon>
        <taxon>Cnidaria</taxon>
        <taxon>Anthozoa</taxon>
        <taxon>Hexacorallia</taxon>
        <taxon>Actiniaria</taxon>
        <taxon>Edwardsiidae</taxon>
        <taxon>Nematostella</taxon>
    </lineage>
</organism>
<feature type="repeat" description="WD" evidence="3">
    <location>
        <begin position="407"/>
        <end position="448"/>
    </location>
</feature>
<dbReference type="InterPro" id="IPR001680">
    <property type="entry name" value="WD40_rpt"/>
</dbReference>
<protein>
    <submittedName>
        <fullName evidence="4">Uncharacterized protein</fullName>
    </submittedName>
</protein>